<evidence type="ECO:0000256" key="15">
    <source>
        <dbReference type="PIRSR" id="PIRSR001365-2"/>
    </source>
</evidence>
<dbReference type="PIRSF" id="PIRSF001365">
    <property type="entry name" value="DHDPS"/>
    <property type="match status" value="1"/>
</dbReference>
<dbReference type="InterPro" id="IPR013785">
    <property type="entry name" value="Aldolase_TIM"/>
</dbReference>
<feature type="site" description="L-lysine inhibitor binding" evidence="16">
    <location>
        <position position="82"/>
    </location>
</feature>
<dbReference type="SUPFAM" id="SSF51569">
    <property type="entry name" value="Aldolase"/>
    <property type="match status" value="1"/>
</dbReference>
<feature type="site" description="L-lysine inhibitor binding" evidence="16">
    <location>
        <position position="108"/>
    </location>
</feature>
<dbReference type="EMBL" id="FUYR01000005">
    <property type="protein sequence ID" value="SKB89454.1"/>
    <property type="molecule type" value="Genomic_DNA"/>
</dbReference>
<dbReference type="CDD" id="cd00950">
    <property type="entry name" value="DHDPS"/>
    <property type="match status" value="1"/>
</dbReference>
<organism evidence="17 18">
    <name type="scientific">Daejeonella lutea</name>
    <dbReference type="NCBI Taxonomy" id="572036"/>
    <lineage>
        <taxon>Bacteria</taxon>
        <taxon>Pseudomonadati</taxon>
        <taxon>Bacteroidota</taxon>
        <taxon>Sphingobacteriia</taxon>
        <taxon>Sphingobacteriales</taxon>
        <taxon>Sphingobacteriaceae</taxon>
        <taxon>Daejeonella</taxon>
    </lineage>
</organism>
<evidence type="ECO:0000256" key="12">
    <source>
        <dbReference type="HAMAP-Rule" id="MF_00418"/>
    </source>
</evidence>
<keyword evidence="5 12" id="KW-0963">Cytoplasm</keyword>
<evidence type="ECO:0000256" key="16">
    <source>
        <dbReference type="PIRSR" id="PIRSR001365-3"/>
    </source>
</evidence>
<comment type="catalytic activity">
    <reaction evidence="11 12">
        <text>L-aspartate 4-semialdehyde + pyruvate = (2S,4S)-4-hydroxy-2,3,4,5-tetrahydrodipicolinate + H2O + H(+)</text>
        <dbReference type="Rhea" id="RHEA:34171"/>
        <dbReference type="ChEBI" id="CHEBI:15361"/>
        <dbReference type="ChEBI" id="CHEBI:15377"/>
        <dbReference type="ChEBI" id="CHEBI:15378"/>
        <dbReference type="ChEBI" id="CHEBI:67139"/>
        <dbReference type="ChEBI" id="CHEBI:537519"/>
        <dbReference type="EC" id="4.3.3.7"/>
    </reaction>
</comment>
<dbReference type="EC" id="4.3.3.7" evidence="4 12"/>
<evidence type="ECO:0000256" key="8">
    <source>
        <dbReference type="ARBA" id="ARBA00023154"/>
    </source>
</evidence>
<dbReference type="PRINTS" id="PR00146">
    <property type="entry name" value="DHPICSNTHASE"/>
</dbReference>
<comment type="similarity">
    <text evidence="3 12 13">Belongs to the DapA family.</text>
</comment>
<proteinExistence type="inferred from homology"/>
<dbReference type="InterPro" id="IPR002220">
    <property type="entry name" value="DapA-like"/>
</dbReference>
<gene>
    <name evidence="12" type="primary">dapA</name>
    <name evidence="17" type="ORF">SAMN05661099_3340</name>
</gene>
<keyword evidence="8 12" id="KW-0457">Lysine biosynthesis</keyword>
<comment type="function">
    <text evidence="1 12">Catalyzes the condensation of (S)-aspartate-beta-semialdehyde [(S)-ASA] and pyruvate to 4-hydroxy-tetrahydrodipicolinate (HTPA).</text>
</comment>
<dbReference type="RefSeq" id="WP_079703838.1">
    <property type="nucleotide sequence ID" value="NZ_FUYR01000005.1"/>
</dbReference>
<keyword evidence="10 12" id="KW-0704">Schiff base</keyword>
<feature type="site" description="L-lysine inhibitor binding; via carbonyl oxygen" evidence="16">
    <location>
        <position position="51"/>
    </location>
</feature>
<evidence type="ECO:0000256" key="5">
    <source>
        <dbReference type="ARBA" id="ARBA00022490"/>
    </source>
</evidence>
<reference evidence="18" key="1">
    <citation type="submission" date="2017-02" db="EMBL/GenBank/DDBJ databases">
        <authorList>
            <person name="Varghese N."/>
            <person name="Submissions S."/>
        </authorList>
    </citation>
    <scope>NUCLEOTIDE SEQUENCE [LARGE SCALE GENOMIC DNA]</scope>
    <source>
        <strain evidence="18">DSM 22385</strain>
    </source>
</reference>
<dbReference type="Proteomes" id="UP000189981">
    <property type="component" value="Unassembled WGS sequence"/>
</dbReference>
<dbReference type="Pfam" id="PF00701">
    <property type="entry name" value="DHDPS"/>
    <property type="match status" value="1"/>
</dbReference>
<evidence type="ECO:0000256" key="6">
    <source>
        <dbReference type="ARBA" id="ARBA00022605"/>
    </source>
</evidence>
<dbReference type="SMART" id="SM01130">
    <property type="entry name" value="DHDPS"/>
    <property type="match status" value="1"/>
</dbReference>
<feature type="active site" description="Schiff-base intermediate with substrate" evidence="12 14">
    <location>
        <position position="164"/>
    </location>
</feature>
<dbReference type="PANTHER" id="PTHR12128:SF66">
    <property type="entry name" value="4-HYDROXY-2-OXOGLUTARATE ALDOLASE, MITOCHONDRIAL"/>
    <property type="match status" value="1"/>
</dbReference>
<evidence type="ECO:0000256" key="4">
    <source>
        <dbReference type="ARBA" id="ARBA00012086"/>
    </source>
</evidence>
<keyword evidence="18" id="KW-1185">Reference proteome</keyword>
<feature type="site" description="L-lysine inhibitor binding" evidence="16">
    <location>
        <position position="86"/>
    </location>
</feature>
<evidence type="ECO:0000256" key="9">
    <source>
        <dbReference type="ARBA" id="ARBA00023239"/>
    </source>
</evidence>
<dbReference type="HAMAP" id="MF_00418">
    <property type="entry name" value="DapA"/>
    <property type="match status" value="1"/>
</dbReference>
<evidence type="ECO:0000313" key="17">
    <source>
        <dbReference type="EMBL" id="SKB89454.1"/>
    </source>
</evidence>
<feature type="active site" description="Proton donor/acceptor" evidence="12 14">
    <location>
        <position position="135"/>
    </location>
</feature>
<comment type="subcellular location">
    <subcellularLocation>
        <location evidence="12">Cytoplasm</location>
    </subcellularLocation>
</comment>
<feature type="site" description="Part of a proton relay during catalysis" evidence="12 16">
    <location>
        <position position="46"/>
    </location>
</feature>
<accession>A0A1T5EZQ9</accession>
<evidence type="ECO:0000256" key="1">
    <source>
        <dbReference type="ARBA" id="ARBA00003294"/>
    </source>
</evidence>
<evidence type="ECO:0000256" key="2">
    <source>
        <dbReference type="ARBA" id="ARBA00005120"/>
    </source>
</evidence>
<dbReference type="OrthoDB" id="9782828at2"/>
<evidence type="ECO:0000256" key="7">
    <source>
        <dbReference type="ARBA" id="ARBA00022915"/>
    </source>
</evidence>
<name>A0A1T5EZQ9_9SPHI</name>
<keyword evidence="6 12" id="KW-0028">Amino-acid biosynthesis</keyword>
<dbReference type="NCBIfam" id="TIGR00674">
    <property type="entry name" value="dapA"/>
    <property type="match status" value="1"/>
</dbReference>
<evidence type="ECO:0000256" key="11">
    <source>
        <dbReference type="ARBA" id="ARBA00047836"/>
    </source>
</evidence>
<feature type="site" description="Part of a proton relay during catalysis" evidence="12 16">
    <location>
        <position position="109"/>
    </location>
</feature>
<sequence length="294" mass="31654">MNKFHGTGVAMVTPFKADGSIDHSGLKNTIDYIISGGVEYIVSLGTTGEAATLSSDEKKEVWDITAEHTAGRIPLIAGIGGNNTAEVIRDLKKFDNKAYDAVLSVSPYYSKPTQEGIYQHYKAISEASDLPVMIYNVPGRTSMNISADTTLRLAHDFKNIFGTKEASGSFDQFNLIIRDKPEDFLMISGDDAIALPLISAGAVGVISVVGNALPGILSTMVRMCLDGKFIEAQPLHYSLVEFTHLCFAEGNPGGVKAALKLLNICSDTLRLPLVNVSVETASKIQTELQKLKLI</sequence>
<evidence type="ECO:0000256" key="14">
    <source>
        <dbReference type="PIRSR" id="PIRSR001365-1"/>
    </source>
</evidence>
<comment type="pathway">
    <text evidence="2 12">Amino-acid biosynthesis; L-lysine biosynthesis via DAP pathway; (S)-tetrahydrodipicolinate from L-aspartate: step 3/4.</text>
</comment>
<dbReference type="GO" id="GO:0019877">
    <property type="term" value="P:diaminopimelate biosynthetic process"/>
    <property type="evidence" value="ECO:0007669"/>
    <property type="project" value="UniProtKB-UniRule"/>
</dbReference>
<evidence type="ECO:0000256" key="13">
    <source>
        <dbReference type="PIRNR" id="PIRNR001365"/>
    </source>
</evidence>
<feature type="binding site" evidence="12 15">
    <location>
        <position position="206"/>
    </location>
    <ligand>
        <name>pyruvate</name>
        <dbReference type="ChEBI" id="CHEBI:15361"/>
    </ligand>
</feature>
<evidence type="ECO:0000256" key="3">
    <source>
        <dbReference type="ARBA" id="ARBA00007592"/>
    </source>
</evidence>
<dbReference type="GO" id="GO:0008840">
    <property type="term" value="F:4-hydroxy-tetrahydrodipicolinate synthase activity"/>
    <property type="evidence" value="ECO:0007669"/>
    <property type="project" value="UniProtKB-UniRule"/>
</dbReference>
<dbReference type="PANTHER" id="PTHR12128">
    <property type="entry name" value="DIHYDRODIPICOLINATE SYNTHASE"/>
    <property type="match status" value="1"/>
</dbReference>
<dbReference type="UniPathway" id="UPA00034">
    <property type="reaction ID" value="UER00017"/>
</dbReference>
<comment type="caution">
    <text evidence="12">Was originally thought to be a dihydrodipicolinate synthase (DHDPS), catalyzing the condensation of (S)-aspartate-beta-semialdehyde [(S)-ASA] and pyruvate to dihydrodipicolinate (DHDP). However, it was shown in E.coli that the product of the enzymatic reaction is not dihydrodipicolinate but in fact (4S)-4-hydroxy-2,3,4,5-tetrahydro-(2S)-dipicolinic acid (HTPA), and that the consecutive dehydration reaction leading to DHDP is not spontaneous but catalyzed by DapB.</text>
</comment>
<dbReference type="InterPro" id="IPR005263">
    <property type="entry name" value="DapA"/>
</dbReference>
<dbReference type="STRING" id="572036.SAMN05661099_3340"/>
<keyword evidence="7 12" id="KW-0220">Diaminopimelate biosynthesis</keyword>
<dbReference type="GO" id="GO:0005829">
    <property type="term" value="C:cytosol"/>
    <property type="evidence" value="ECO:0007669"/>
    <property type="project" value="TreeGrafter"/>
</dbReference>
<dbReference type="Gene3D" id="3.20.20.70">
    <property type="entry name" value="Aldolase class I"/>
    <property type="match status" value="1"/>
</dbReference>
<feature type="binding site" evidence="12 15">
    <location>
        <position position="47"/>
    </location>
    <ligand>
        <name>pyruvate</name>
        <dbReference type="ChEBI" id="CHEBI:15361"/>
    </ligand>
</feature>
<protein>
    <recommendedName>
        <fullName evidence="4 12">4-hydroxy-tetrahydrodipicolinate synthase</fullName>
        <shortName evidence="12">HTPA synthase</shortName>
        <ecNumber evidence="4 12">4.3.3.7</ecNumber>
    </recommendedName>
</protein>
<evidence type="ECO:0000256" key="10">
    <source>
        <dbReference type="ARBA" id="ARBA00023270"/>
    </source>
</evidence>
<keyword evidence="9 12" id="KW-0456">Lyase</keyword>
<dbReference type="GO" id="GO:0009089">
    <property type="term" value="P:lysine biosynthetic process via diaminopimelate"/>
    <property type="evidence" value="ECO:0007669"/>
    <property type="project" value="UniProtKB-UniRule"/>
</dbReference>
<dbReference type="AlphaFoldDB" id="A0A1T5EZQ9"/>
<comment type="subunit">
    <text evidence="12">Homotetramer; dimer of dimers.</text>
</comment>
<evidence type="ECO:0000313" key="18">
    <source>
        <dbReference type="Proteomes" id="UP000189981"/>
    </source>
</evidence>